<dbReference type="PANTHER" id="PTHR46708:SF2">
    <property type="entry name" value="FIBRONECTIN TYPE-III DOMAIN-CONTAINING PROTEIN"/>
    <property type="match status" value="1"/>
</dbReference>
<reference evidence="5 6" key="1">
    <citation type="journal article" date="2021" name="Elife">
        <title>Chloroplast acquisition without the gene transfer in kleptoplastic sea slugs, Plakobranchus ocellatus.</title>
        <authorList>
            <person name="Maeda T."/>
            <person name="Takahashi S."/>
            <person name="Yoshida T."/>
            <person name="Shimamura S."/>
            <person name="Takaki Y."/>
            <person name="Nagai Y."/>
            <person name="Toyoda A."/>
            <person name="Suzuki Y."/>
            <person name="Arimoto A."/>
            <person name="Ishii H."/>
            <person name="Satoh N."/>
            <person name="Nishiyama T."/>
            <person name="Hasebe M."/>
            <person name="Maruyama T."/>
            <person name="Minagawa J."/>
            <person name="Obokata J."/>
            <person name="Shigenobu S."/>
        </authorList>
    </citation>
    <scope>NUCLEOTIDE SEQUENCE [LARGE SCALE GENOMIC DNA]</scope>
</reference>
<keyword evidence="3" id="KW-0812">Transmembrane</keyword>
<feature type="transmembrane region" description="Helical" evidence="3">
    <location>
        <begin position="671"/>
        <end position="694"/>
    </location>
</feature>
<accession>A0AAV4HVI1</accession>
<gene>
    <name evidence="5" type="ORF">ElyMa_006426500</name>
</gene>
<proteinExistence type="predicted"/>
<dbReference type="InterPro" id="IPR050991">
    <property type="entry name" value="ECM_Regulatory_Proteins"/>
</dbReference>
<feature type="region of interest" description="Disordered" evidence="2">
    <location>
        <begin position="642"/>
        <end position="664"/>
    </location>
</feature>
<keyword evidence="3" id="KW-0472">Membrane</keyword>
<feature type="non-terminal residue" evidence="5">
    <location>
        <position position="1"/>
    </location>
</feature>
<dbReference type="InterPro" id="IPR013783">
    <property type="entry name" value="Ig-like_fold"/>
</dbReference>
<evidence type="ECO:0000313" key="5">
    <source>
        <dbReference type="EMBL" id="GFS01600.1"/>
    </source>
</evidence>
<sequence>GECKPIQEAPANVDHNLFHCGKDQVSCYSKRSCLSFTQICNRQNDCNNEDEAGCDCDGKLEERSPAFTDLTSTSITWILDDTVFSNFSYADAIAGLHLANLTWIKHQAESSKRVTVSGLKPAQEYSFVFNYKNRRCKTEPVTVLMGDGLPSEPEDVTAKVKHEYNINGSYVLAVNVTWKPPKSPRGTILFYVIYHQQIHNDGTSASEVFESTRTSYDISGMGSFSDSVVENIEAGKTYQFWVAAATKAGVGAASGKHTLNISPGPDKSLIPTFKVLNNTTLNLKWHQRPEVKSYKISVTVNDPIRGELDMHAVPDVFLKAPADHYKIKDLCPGSTVHVTLAATYGDSVAYETHPRDTLFTTMGGALPEVNVTNVELSEPTSFLVSYKVVHGQVLNKNYLVYYTHDLTKMAKIASVYEDTTYKLKHLLACERYYLWVRPAYPSCPASRFSIATTQEDLTAPPKDVVAEALLHKDYYNVKLTWEPSCGHHDDTKLYIIAITKANGEEGFFQVNSTTFTFRADPGETYTFRVRAKTRNARPSDPVMVTIPSLDGPINLIMQPDSEHKVFVRWDWPPRWDTPDFKEYVLHTKGPGGLELTNHTANSEIFLHLARDGQYTFSVDVKDKKDKMIAKSRQPARYMYESHAKKHSSDESHMKVPQPQPQPSSSMSHTHLIAIIVPVTLVVVALSAALVFFIVRHKRLQRSFLAFANSHYNIQSGTTTFSDDLDGDEPLIQGFSDDEPLVIA</sequence>
<keyword evidence="1" id="KW-0677">Repeat</keyword>
<evidence type="ECO:0000259" key="4">
    <source>
        <dbReference type="PROSITE" id="PS50853"/>
    </source>
</evidence>
<name>A0AAV4HVI1_9GAST</name>
<keyword evidence="3" id="KW-1133">Transmembrane helix</keyword>
<dbReference type="SUPFAM" id="SSF49265">
    <property type="entry name" value="Fibronectin type III"/>
    <property type="match status" value="4"/>
</dbReference>
<protein>
    <submittedName>
        <fullName evidence="5">Sortilin-related receptor</fullName>
    </submittedName>
</protein>
<dbReference type="EMBL" id="BMAT01012897">
    <property type="protein sequence ID" value="GFS01600.1"/>
    <property type="molecule type" value="Genomic_DNA"/>
</dbReference>
<feature type="compositionally biased region" description="Basic and acidic residues" evidence="2">
    <location>
        <begin position="642"/>
        <end position="653"/>
    </location>
</feature>
<feature type="domain" description="Fibronectin type-III" evidence="4">
    <location>
        <begin position="152"/>
        <end position="264"/>
    </location>
</feature>
<evidence type="ECO:0000256" key="2">
    <source>
        <dbReference type="SAM" id="MobiDB-lite"/>
    </source>
</evidence>
<evidence type="ECO:0000256" key="3">
    <source>
        <dbReference type="SAM" id="Phobius"/>
    </source>
</evidence>
<keyword evidence="5" id="KW-0675">Receptor</keyword>
<dbReference type="CDD" id="cd00063">
    <property type="entry name" value="FN3"/>
    <property type="match status" value="2"/>
</dbReference>
<feature type="domain" description="Fibronectin type-III" evidence="4">
    <location>
        <begin position="367"/>
        <end position="461"/>
    </location>
</feature>
<organism evidence="5 6">
    <name type="scientific">Elysia marginata</name>
    <dbReference type="NCBI Taxonomy" id="1093978"/>
    <lineage>
        <taxon>Eukaryota</taxon>
        <taxon>Metazoa</taxon>
        <taxon>Spiralia</taxon>
        <taxon>Lophotrochozoa</taxon>
        <taxon>Mollusca</taxon>
        <taxon>Gastropoda</taxon>
        <taxon>Heterobranchia</taxon>
        <taxon>Euthyneura</taxon>
        <taxon>Panpulmonata</taxon>
        <taxon>Sacoglossa</taxon>
        <taxon>Placobranchoidea</taxon>
        <taxon>Plakobranchidae</taxon>
        <taxon>Elysia</taxon>
    </lineage>
</organism>
<dbReference type="AlphaFoldDB" id="A0AAV4HVI1"/>
<dbReference type="Pfam" id="PF00041">
    <property type="entry name" value="fn3"/>
    <property type="match status" value="1"/>
</dbReference>
<dbReference type="InterPro" id="IPR036116">
    <property type="entry name" value="FN3_sf"/>
</dbReference>
<dbReference type="CDD" id="cd12087">
    <property type="entry name" value="TM_EGFR-like"/>
    <property type="match status" value="1"/>
</dbReference>
<dbReference type="SMART" id="SM00060">
    <property type="entry name" value="FN3"/>
    <property type="match status" value="5"/>
</dbReference>
<dbReference type="Gene3D" id="2.60.40.10">
    <property type="entry name" value="Immunoglobulins"/>
    <property type="match status" value="2"/>
</dbReference>
<dbReference type="InterPro" id="IPR003961">
    <property type="entry name" value="FN3_dom"/>
</dbReference>
<evidence type="ECO:0000313" key="6">
    <source>
        <dbReference type="Proteomes" id="UP000762676"/>
    </source>
</evidence>
<evidence type="ECO:0000256" key="1">
    <source>
        <dbReference type="ARBA" id="ARBA00022737"/>
    </source>
</evidence>
<dbReference type="Proteomes" id="UP000762676">
    <property type="component" value="Unassembled WGS sequence"/>
</dbReference>
<comment type="caution">
    <text evidence="5">The sequence shown here is derived from an EMBL/GenBank/DDBJ whole genome shotgun (WGS) entry which is preliminary data.</text>
</comment>
<dbReference type="PROSITE" id="PS50853">
    <property type="entry name" value="FN3"/>
    <property type="match status" value="2"/>
</dbReference>
<dbReference type="PANTHER" id="PTHR46708">
    <property type="entry name" value="TENASCIN"/>
    <property type="match status" value="1"/>
</dbReference>
<keyword evidence="6" id="KW-1185">Reference proteome</keyword>